<keyword evidence="3" id="KW-0808">Transferase</keyword>
<dbReference type="GO" id="GO:0007005">
    <property type="term" value="P:mitochondrion organization"/>
    <property type="evidence" value="ECO:0007669"/>
    <property type="project" value="TreeGrafter"/>
</dbReference>
<feature type="region of interest" description="Disordered" evidence="2">
    <location>
        <begin position="986"/>
        <end position="1032"/>
    </location>
</feature>
<feature type="region of interest" description="Disordered" evidence="2">
    <location>
        <begin position="775"/>
        <end position="812"/>
    </location>
</feature>
<dbReference type="NCBIfam" id="TIGR00756">
    <property type="entry name" value="PPR"/>
    <property type="match status" value="1"/>
</dbReference>
<feature type="compositionally biased region" description="Low complexity" evidence="2">
    <location>
        <begin position="987"/>
        <end position="1005"/>
    </location>
</feature>
<feature type="region of interest" description="Disordered" evidence="2">
    <location>
        <begin position="865"/>
        <end position="915"/>
    </location>
</feature>
<protein>
    <submittedName>
        <fullName evidence="3">Serine/threonine kinase</fullName>
    </submittedName>
</protein>
<dbReference type="PANTHER" id="PTHR47934:SF6">
    <property type="entry name" value="MITOCHONDRIAL GROUP I INTRON SPLICING FACTOR CCM1-RELATED"/>
    <property type="match status" value="1"/>
</dbReference>
<reference evidence="3" key="1">
    <citation type="journal article" date="2020" name="Fungal Divers.">
        <title>Resolving the Mortierellaceae phylogeny through synthesis of multi-gene phylogenetics and phylogenomics.</title>
        <authorList>
            <person name="Vandepol N."/>
            <person name="Liber J."/>
            <person name="Desiro A."/>
            <person name="Na H."/>
            <person name="Kennedy M."/>
            <person name="Barry K."/>
            <person name="Grigoriev I.V."/>
            <person name="Miller A.N."/>
            <person name="O'Donnell K."/>
            <person name="Stajich J.E."/>
            <person name="Bonito G."/>
        </authorList>
    </citation>
    <scope>NUCLEOTIDE SEQUENCE</scope>
    <source>
        <strain evidence="3">KOD1015</strain>
    </source>
</reference>
<accession>A0A9P6G232</accession>
<dbReference type="GO" id="GO:0016301">
    <property type="term" value="F:kinase activity"/>
    <property type="evidence" value="ECO:0007669"/>
    <property type="project" value="UniProtKB-KW"/>
</dbReference>
<feature type="compositionally biased region" description="Low complexity" evidence="2">
    <location>
        <begin position="11"/>
        <end position="55"/>
    </location>
</feature>
<dbReference type="PANTHER" id="PTHR47934">
    <property type="entry name" value="PENTATRICOPEPTIDE REPEAT-CONTAINING PROTEIN PET309, MITOCHONDRIAL"/>
    <property type="match status" value="1"/>
</dbReference>
<dbReference type="Gene3D" id="1.25.40.10">
    <property type="entry name" value="Tetratricopeptide repeat domain"/>
    <property type="match status" value="2"/>
</dbReference>
<dbReference type="AlphaFoldDB" id="A0A9P6G232"/>
<dbReference type="InterPro" id="IPR002885">
    <property type="entry name" value="PPR_rpt"/>
</dbReference>
<comment type="caution">
    <text evidence="3">The sequence shown here is derived from an EMBL/GenBank/DDBJ whole genome shotgun (WGS) entry which is preliminary data.</text>
</comment>
<evidence type="ECO:0000256" key="1">
    <source>
        <dbReference type="PROSITE-ProRule" id="PRU00708"/>
    </source>
</evidence>
<dbReference type="Pfam" id="PF13812">
    <property type="entry name" value="PPR_3"/>
    <property type="match status" value="1"/>
</dbReference>
<evidence type="ECO:0000313" key="3">
    <source>
        <dbReference type="EMBL" id="KAF9584870.1"/>
    </source>
</evidence>
<dbReference type="GO" id="GO:0006396">
    <property type="term" value="P:RNA processing"/>
    <property type="evidence" value="ECO:0007669"/>
    <property type="project" value="TreeGrafter"/>
</dbReference>
<evidence type="ECO:0000313" key="4">
    <source>
        <dbReference type="Proteomes" id="UP000780801"/>
    </source>
</evidence>
<dbReference type="GO" id="GO:0003729">
    <property type="term" value="F:mRNA binding"/>
    <property type="evidence" value="ECO:0007669"/>
    <property type="project" value="TreeGrafter"/>
</dbReference>
<organism evidence="3 4">
    <name type="scientific">Lunasporangiospora selenospora</name>
    <dbReference type="NCBI Taxonomy" id="979761"/>
    <lineage>
        <taxon>Eukaryota</taxon>
        <taxon>Fungi</taxon>
        <taxon>Fungi incertae sedis</taxon>
        <taxon>Mucoromycota</taxon>
        <taxon>Mortierellomycotina</taxon>
        <taxon>Mortierellomycetes</taxon>
        <taxon>Mortierellales</taxon>
        <taxon>Mortierellaceae</taxon>
        <taxon>Lunasporangiospora</taxon>
    </lineage>
</organism>
<feature type="region of interest" description="Disordered" evidence="2">
    <location>
        <begin position="1"/>
        <end position="86"/>
    </location>
</feature>
<proteinExistence type="predicted"/>
<feature type="compositionally biased region" description="Polar residues" evidence="2">
    <location>
        <begin position="879"/>
        <end position="909"/>
    </location>
</feature>
<feature type="repeat" description="PPR" evidence="1">
    <location>
        <begin position="595"/>
        <end position="629"/>
    </location>
</feature>
<dbReference type="Proteomes" id="UP000780801">
    <property type="component" value="Unassembled WGS sequence"/>
</dbReference>
<keyword evidence="4" id="KW-1185">Reference proteome</keyword>
<feature type="repeat" description="PPR" evidence="1">
    <location>
        <begin position="630"/>
        <end position="664"/>
    </location>
</feature>
<dbReference type="InterPro" id="IPR051114">
    <property type="entry name" value="Mito_RNA_Proc_CCM1"/>
</dbReference>
<dbReference type="OrthoDB" id="185373at2759"/>
<dbReference type="GO" id="GO:0005739">
    <property type="term" value="C:mitochondrion"/>
    <property type="evidence" value="ECO:0007669"/>
    <property type="project" value="TreeGrafter"/>
</dbReference>
<dbReference type="EMBL" id="JAABOA010000309">
    <property type="protein sequence ID" value="KAF9584870.1"/>
    <property type="molecule type" value="Genomic_DNA"/>
</dbReference>
<feature type="compositionally biased region" description="Basic and acidic residues" evidence="2">
    <location>
        <begin position="798"/>
        <end position="811"/>
    </location>
</feature>
<name>A0A9P6G232_9FUNG</name>
<gene>
    <name evidence="3" type="primary">PPR2</name>
    <name evidence="3" type="ORF">BGW38_004855</name>
</gene>
<feature type="compositionally biased region" description="Polar residues" evidence="2">
    <location>
        <begin position="56"/>
        <end position="86"/>
    </location>
</feature>
<evidence type="ECO:0000256" key="2">
    <source>
        <dbReference type="SAM" id="MobiDB-lite"/>
    </source>
</evidence>
<sequence>MDRPVAGEPITSSSLTSTSTSTSTSPTLSASTKAVKETVSTSTATASRSTISESIVKQQQHYNHGVTQSSKNPCSDIQPATPTSIPLTVLSPEGAMAVEKARIVDPSIQNVVNQFQQSLKALNVQDYALPIEFRSLSKEVSHSGKKGFIPGSIRRSIRTLWEDFLVISSDTTGARTSLTAMDYRHFLMAMRYSGKAKESSKMITEMEEILRRAEVPLTRSMAGIVARAHLLQGSVQEAVRVYGEYAQTTNKRSIEHDRMLSVMVDGFVTSQRFSEGTMFLDWVLDTHQDPIFIQELYKRLFSHQLRTKSVLDSYSPKVHGAIRFFNNMTFPPTAPGLVKTLEIIEQDPNCVQLLSSFSQSVAGRLMKMRDRKLMTPLILSLLKANELNEVSRVLRLMQCQGMSPELDQVRVRVLRSMMKLRNTAESESGSATEAEMIARVVEQEGILDQWDWIVQQQGVLGYDTSEKSSIPGFKIDEAGHLAAPQEYGYSQVIAQCLVKEKDVETALQAAQYMRTRGWTARGIDFWKMNSAIVNFVDSSQYGDYLELRYTLGDPAAPDLHTYRRLIYAACRQSDLRSALTLYGQLKARHEDWKLDNTVYNAMISTASAMGLVAVAEKTFQCMIEDGVQPDYYSFHGLLNGYCNQKDLEAAILVPGQMVKWKLEPNVETFNLIIKAYLSIEKPNISTSRRLLKTMQASKTSVPPNLLTFNMLLDGYRRAGNTGWFDHFFDRYFAPPSDPVPESESNSKPMHEIGQESFLNPGGNVDELDAGVHTSSTFSSLDPAHQEQTRAHPQTRQAKTMEARRSETRPGRGNDQTLLVQLKYSLSLPDVDLETVWELWNAIQAKFQKMESPKFKTVYLKPPTFKNRSLTDAEDGSAQGFGTSTMGLKTDKTTGSGSESGQVNESSKSRSLPRTHVPFKRMLGSTLVQATDEEQFQFMVLKVFRDAFEDRGDNRGVNKMEKMQRYIFGSHPDVIQREADRVKSRTMQSGSSSLKSVVKGQGNKGRVGIKKGVKQGGKGFMNGSADSGSWEGH</sequence>
<dbReference type="PROSITE" id="PS51375">
    <property type="entry name" value="PPR"/>
    <property type="match status" value="2"/>
</dbReference>
<dbReference type="InterPro" id="IPR011990">
    <property type="entry name" value="TPR-like_helical_dom_sf"/>
</dbReference>
<keyword evidence="3" id="KW-0418">Kinase</keyword>